<dbReference type="Proteomes" id="UP001165101">
    <property type="component" value="Unassembled WGS sequence"/>
</dbReference>
<dbReference type="EMBL" id="BSXV01004248">
    <property type="protein sequence ID" value="GMF00071.1"/>
    <property type="molecule type" value="Genomic_DNA"/>
</dbReference>
<proteinExistence type="predicted"/>
<organism evidence="1 2">
    <name type="scientific">Candida boidinii</name>
    <name type="common">Yeast</name>
    <dbReference type="NCBI Taxonomy" id="5477"/>
    <lineage>
        <taxon>Eukaryota</taxon>
        <taxon>Fungi</taxon>
        <taxon>Dikarya</taxon>
        <taxon>Ascomycota</taxon>
        <taxon>Saccharomycotina</taxon>
        <taxon>Pichiomycetes</taxon>
        <taxon>Pichiales</taxon>
        <taxon>Pichiaceae</taxon>
        <taxon>Ogataea</taxon>
        <taxon>Ogataea/Candida clade</taxon>
    </lineage>
</organism>
<sequence>MVYNFLILQLRRRLPLDDVMMNGLDILNLPFVDSLRNFNCSPFNNEDIKLFLKLILHNLTNDLKFFIKNNERLKVLLIGGFVFKITKLEDINENINNDIDHSLSEQTSHISISDDISEQMSSKATDNSIGYKIECVYEDYEFYLSI</sequence>
<accession>A0ACB5U285</accession>
<reference evidence="1" key="1">
    <citation type="submission" date="2023-04" db="EMBL/GenBank/DDBJ databases">
        <title>Candida boidinii NBRC 1967.</title>
        <authorList>
            <person name="Ichikawa N."/>
            <person name="Sato H."/>
            <person name="Tonouchi N."/>
        </authorList>
    </citation>
    <scope>NUCLEOTIDE SEQUENCE</scope>
    <source>
        <strain evidence="1">NBRC 1967</strain>
    </source>
</reference>
<evidence type="ECO:0000313" key="1">
    <source>
        <dbReference type="EMBL" id="GMF00071.1"/>
    </source>
</evidence>
<keyword evidence="2" id="KW-1185">Reference proteome</keyword>
<protein>
    <submittedName>
        <fullName evidence="1">Unnamed protein product</fullName>
    </submittedName>
</protein>
<name>A0ACB5U285_CANBO</name>
<gene>
    <name evidence="1" type="ORF">Cboi01_000545600</name>
</gene>
<evidence type="ECO:0000313" key="2">
    <source>
        <dbReference type="Proteomes" id="UP001165101"/>
    </source>
</evidence>
<comment type="caution">
    <text evidence="1">The sequence shown here is derived from an EMBL/GenBank/DDBJ whole genome shotgun (WGS) entry which is preliminary data.</text>
</comment>